<dbReference type="EMBL" id="JAUEPL010000028">
    <property type="protein sequence ID" value="MDN3296083.1"/>
    <property type="molecule type" value="Genomic_DNA"/>
</dbReference>
<comment type="caution">
    <text evidence="3">The sequence shown here is derived from an EMBL/GenBank/DDBJ whole genome shotgun (WGS) entry which is preliminary data.</text>
</comment>
<keyword evidence="4" id="KW-1185">Reference proteome</keyword>
<dbReference type="Gene3D" id="3.40.50.300">
    <property type="entry name" value="P-loop containing nucleotide triphosphate hydrolases"/>
    <property type="match status" value="1"/>
</dbReference>
<feature type="region of interest" description="Disordered" evidence="1">
    <location>
        <begin position="330"/>
        <end position="353"/>
    </location>
</feature>
<evidence type="ECO:0000313" key="4">
    <source>
        <dbReference type="Proteomes" id="UP001174050"/>
    </source>
</evidence>
<protein>
    <submittedName>
        <fullName evidence="3">Tetratricopeptide repeat protein</fullName>
    </submittedName>
</protein>
<dbReference type="InterPro" id="IPR024983">
    <property type="entry name" value="CHAT_dom"/>
</dbReference>
<dbReference type="PANTHER" id="PTHR47691">
    <property type="entry name" value="REGULATOR-RELATED"/>
    <property type="match status" value="1"/>
</dbReference>
<dbReference type="Proteomes" id="UP001174050">
    <property type="component" value="Unassembled WGS sequence"/>
</dbReference>
<dbReference type="SMART" id="SM00028">
    <property type="entry name" value="TPR"/>
    <property type="match status" value="9"/>
</dbReference>
<dbReference type="SUPFAM" id="SSF52540">
    <property type="entry name" value="P-loop containing nucleoside triphosphate hydrolases"/>
    <property type="match status" value="1"/>
</dbReference>
<evidence type="ECO:0000313" key="3">
    <source>
        <dbReference type="EMBL" id="MDN3296083.1"/>
    </source>
</evidence>
<dbReference type="InterPro" id="IPR027417">
    <property type="entry name" value="P-loop_NTPase"/>
</dbReference>
<dbReference type="Pfam" id="PF12770">
    <property type="entry name" value="CHAT"/>
    <property type="match status" value="1"/>
</dbReference>
<dbReference type="PANTHER" id="PTHR47691:SF3">
    <property type="entry name" value="HTH-TYPE TRANSCRIPTIONAL REGULATOR RV0890C-RELATED"/>
    <property type="match status" value="1"/>
</dbReference>
<feature type="domain" description="CHAT" evidence="2">
    <location>
        <begin position="67"/>
        <end position="297"/>
    </location>
</feature>
<dbReference type="InterPro" id="IPR019734">
    <property type="entry name" value="TPR_rpt"/>
</dbReference>
<proteinExistence type="predicted"/>
<dbReference type="Gene3D" id="1.25.40.10">
    <property type="entry name" value="Tetratricopeptide repeat domain"/>
    <property type="match status" value="2"/>
</dbReference>
<name>A0ABT7Z9A6_9ACTN</name>
<evidence type="ECO:0000256" key="1">
    <source>
        <dbReference type="SAM" id="MobiDB-lite"/>
    </source>
</evidence>
<dbReference type="SUPFAM" id="SSF48452">
    <property type="entry name" value="TPR-like"/>
    <property type="match status" value="3"/>
</dbReference>
<feature type="compositionally biased region" description="Pro residues" evidence="1">
    <location>
        <begin position="335"/>
        <end position="347"/>
    </location>
</feature>
<evidence type="ECO:0000259" key="2">
    <source>
        <dbReference type="Pfam" id="PF12770"/>
    </source>
</evidence>
<dbReference type="InterPro" id="IPR011990">
    <property type="entry name" value="TPR-like_helical_dom_sf"/>
</dbReference>
<organism evidence="3 4">
    <name type="scientific">Streptomyces ficellus</name>
    <dbReference type="NCBI Taxonomy" id="1977088"/>
    <lineage>
        <taxon>Bacteria</taxon>
        <taxon>Bacillati</taxon>
        <taxon>Actinomycetota</taxon>
        <taxon>Actinomycetes</taxon>
        <taxon>Kitasatosporales</taxon>
        <taxon>Streptomycetaceae</taxon>
        <taxon>Streptomyces</taxon>
    </lineage>
</organism>
<dbReference type="Pfam" id="PF13424">
    <property type="entry name" value="TPR_12"/>
    <property type="match status" value="3"/>
</dbReference>
<dbReference type="RefSeq" id="WP_290113264.1">
    <property type="nucleotide sequence ID" value="NZ_JAUEPL010000028.1"/>
</dbReference>
<gene>
    <name evidence="3" type="ORF">QWM81_18870</name>
</gene>
<sequence>MIKLMIDTTLVACEIRGGRTTHTPGGPDQRTADLLWRLGRQPSETLLRQVGAALAARFLDGPAGRALTEELRRPGRHRVGIEVTDPAVADLPWETLVPPGRAVPLALDPVVDLYRTTARARRPASAPAGGPLRIVAAVAAPDDSAGELLDHERELGRILDAVEPGRKTGLRVRVLEWGSAAAIHSALGEEACHVLHISCHARPGALLLETRTGTEDAVDAARFLREVLPSHGGVPLIVLAGCSTALEGGSELPGLARSLLDHGAPGVLAMNGVVSDDYAIELCARLYERLANGPGRDLLTVFCEVRRELAREPRPLAEWATPALFLADPQLRPAGPGPGPAPAPDPAEPAEDPGRQAVVLDGIVRGRHGFVGRRSTLRRLAGSEPRILLHGIGGIGKTSLAAELVERFRAAAADGVVVAVGGETAVDAILDGLRRQLRAHCARKRLPESDPLHGLVIALSEPGRDWRDRLAAVARATVPLLLVLDNAEDNLDAEHHLGDRELAAFLPAWAEHHRLIITSRYPFPVAGVETHHLAPLTWQETRKLIWRLPGVDALSPAEQRQVWTRLGGHPRSLEYLDALLRDGAARFEDVSARLRAALGGRDVPSRELAQSLDETGALIAQDVLLPELVARLDALPLARPLLLGAAVYRLPVDREGLAWQVATLPAAPSGEAEPPPVPDGMDDAVARLSHLGLLAPVGTGYLVHRWTAAALARLAGPERLAEAHRRAGAYWGRRCATPCRRDVYITYALEARYHELAAGDVPKALDHTVLACHELNRMGQWAREERLIHEALSLTAPGSLRSAEFLADLGGLDVRRGRYARAEGRYRQALTTFEELGADDRAGAALHQLGLIANHRGDDTEAERLYQRSLSVKERTGNRWAAAITVHQLAGLAMNKGDDRLAEQRYTDALAISEELDDLEGIAAAHHQIGVLAFRAKDYVKAERCARVALSHYVRLDDRVNEGNGRIALAKIALARFDHAAARAGVRAALEVFEDIGSNRNIAESCQLLGEISRDLGDLSWAEACFTRARAVFAALGEQSHLASCNRQLGAVRTVLGRVEEAVPCTLEAWLDGRRNRGGHRDDEWLAVQRLELGAHAFARVVREHADASTAAHVIEHIAGFSEFYHSYPSPTPLGSAYVKLGIAALGSGAVGTARMLLLHALPLCEAAGYREGIAKCLEDLGHADLETGRLEEAERRYLAALTIYERLGNDTNTAIVRHQLGRVCQDRGAYAEAERHFRASVALKRRLGNQSGVSNSTFHLGRVAQLRGDQALAEQCYRECLAIDEAQGAWEEVALDYGELGTLRAEQGRLEEAVRLMVQALAINQRMKSDNAVLNITALRHRRAELGDEEFTRLLRRHFDEEWVSAVLTTTATLPATTGDAQHGGA</sequence>
<reference evidence="3" key="1">
    <citation type="submission" date="2023-06" db="EMBL/GenBank/DDBJ databases">
        <title>WGS-Sequencing of Streptomyces ficellus isolate 21 collected from sand in Gara Djebilet Iron Mine in Algeria.</title>
        <authorList>
            <person name="Zegers G.P."/>
            <person name="Gomez A."/>
            <person name="Gueddou A."/>
            <person name="Zahara A.F."/>
            <person name="Worth M."/>
            <person name="Sevigny J.L."/>
            <person name="Tisa L."/>
        </authorList>
    </citation>
    <scope>NUCLEOTIDE SEQUENCE</scope>
    <source>
        <strain evidence="3">AS11</strain>
    </source>
</reference>
<accession>A0ABT7Z9A6</accession>